<dbReference type="Proteomes" id="UP000321204">
    <property type="component" value="Chromosome"/>
</dbReference>
<evidence type="ECO:0000256" key="6">
    <source>
        <dbReference type="ARBA" id="ARBA00022692"/>
    </source>
</evidence>
<gene>
    <name evidence="11" type="ORF">FSB75_09385</name>
</gene>
<reference evidence="11 12" key="1">
    <citation type="journal article" date="2015" name="Int. J. Syst. Evol. Microbiol.">
        <title>Flavisolibacter ginsenosidimutans sp. nov., with ginsenoside-converting activity isolated from soil used for cultivating ginseng.</title>
        <authorList>
            <person name="Zhao Y."/>
            <person name="Liu Q."/>
            <person name="Kang M.S."/>
            <person name="Jin F."/>
            <person name="Yu H."/>
            <person name="Im W.T."/>
        </authorList>
    </citation>
    <scope>NUCLEOTIDE SEQUENCE [LARGE SCALE GENOMIC DNA]</scope>
    <source>
        <strain evidence="11 12">Gsoil 636</strain>
    </source>
</reference>
<dbReference type="Gene3D" id="3.30.1150.10">
    <property type="match status" value="1"/>
</dbReference>
<evidence type="ECO:0000256" key="3">
    <source>
        <dbReference type="ARBA" id="ARBA00022448"/>
    </source>
</evidence>
<comment type="similarity">
    <text evidence="2">Belongs to the TonB family.</text>
</comment>
<evidence type="ECO:0000256" key="8">
    <source>
        <dbReference type="ARBA" id="ARBA00022989"/>
    </source>
</evidence>
<dbReference type="SUPFAM" id="SSF74653">
    <property type="entry name" value="TolA/TonB C-terminal domain"/>
    <property type="match status" value="1"/>
</dbReference>
<dbReference type="GO" id="GO:0015031">
    <property type="term" value="P:protein transport"/>
    <property type="evidence" value="ECO:0007669"/>
    <property type="project" value="UniProtKB-KW"/>
</dbReference>
<dbReference type="InterPro" id="IPR051045">
    <property type="entry name" value="TonB-dependent_transducer"/>
</dbReference>
<keyword evidence="9" id="KW-0472">Membrane</keyword>
<evidence type="ECO:0000256" key="5">
    <source>
        <dbReference type="ARBA" id="ARBA00022519"/>
    </source>
</evidence>
<dbReference type="GO" id="GO:0098797">
    <property type="term" value="C:plasma membrane protein complex"/>
    <property type="evidence" value="ECO:0007669"/>
    <property type="project" value="TreeGrafter"/>
</dbReference>
<dbReference type="EMBL" id="CP042433">
    <property type="protein sequence ID" value="QEC56096.1"/>
    <property type="molecule type" value="Genomic_DNA"/>
</dbReference>
<evidence type="ECO:0000256" key="2">
    <source>
        <dbReference type="ARBA" id="ARBA00006555"/>
    </source>
</evidence>
<dbReference type="InterPro" id="IPR037682">
    <property type="entry name" value="TonB_C"/>
</dbReference>
<proteinExistence type="inferred from homology"/>
<dbReference type="InterPro" id="IPR006260">
    <property type="entry name" value="TonB/TolA_C"/>
</dbReference>
<dbReference type="OrthoDB" id="1039448at2"/>
<evidence type="ECO:0000313" key="11">
    <source>
        <dbReference type="EMBL" id="QEC56096.1"/>
    </source>
</evidence>
<dbReference type="NCBIfam" id="TIGR01352">
    <property type="entry name" value="tonB_Cterm"/>
    <property type="match status" value="1"/>
</dbReference>
<dbReference type="PANTHER" id="PTHR33446">
    <property type="entry name" value="PROTEIN TONB-RELATED"/>
    <property type="match status" value="1"/>
</dbReference>
<feature type="domain" description="TonB C-terminal" evidence="10">
    <location>
        <begin position="237"/>
        <end position="295"/>
    </location>
</feature>
<dbReference type="GO" id="GO:0031992">
    <property type="term" value="F:energy transducer activity"/>
    <property type="evidence" value="ECO:0007669"/>
    <property type="project" value="TreeGrafter"/>
</dbReference>
<accession>A0A5B8UIA2</accession>
<protein>
    <submittedName>
        <fullName evidence="11">TonB family protein</fullName>
    </submittedName>
</protein>
<dbReference type="PANTHER" id="PTHR33446:SF2">
    <property type="entry name" value="PROTEIN TONB"/>
    <property type="match status" value="1"/>
</dbReference>
<keyword evidence="4" id="KW-1003">Cell membrane</keyword>
<sequence length="306" mass="34154">MRQQNDTLQMNRIRPLFLFYQRNGSTDARASSIAKYFLFLLFLPLLSEGQKIKRSEYNAAEKRWHIETAPVNLKSAPGSKMNVALSAAGSAYSLWLSGSGTSANTVIAGDALIFLLDDDSTVTVKSTAVQNFERKDNSYNHEYQLTQDDLEILSRHNLQALRKYSAEGYNDVYLEKETAGGLKELSTAFLNELKKANLLSLKHTPGFPGGKAVLLGFLNRNLKSSLPLTGAERKFAVVQFVVNADGLVDDLQIKHSAGNVFDNELLRILKRMPRWKPATIDGKRVEAIVTQPLTFLRTGNVVNIRF</sequence>
<keyword evidence="12" id="KW-1185">Reference proteome</keyword>
<name>A0A5B8UIA2_9BACT</name>
<evidence type="ECO:0000256" key="9">
    <source>
        <dbReference type="ARBA" id="ARBA00023136"/>
    </source>
</evidence>
<organism evidence="11 12">
    <name type="scientific">Flavisolibacter ginsenosidimutans</name>
    <dbReference type="NCBI Taxonomy" id="661481"/>
    <lineage>
        <taxon>Bacteria</taxon>
        <taxon>Pseudomonadati</taxon>
        <taxon>Bacteroidota</taxon>
        <taxon>Chitinophagia</taxon>
        <taxon>Chitinophagales</taxon>
        <taxon>Chitinophagaceae</taxon>
        <taxon>Flavisolibacter</taxon>
    </lineage>
</organism>
<evidence type="ECO:0000313" key="12">
    <source>
        <dbReference type="Proteomes" id="UP000321204"/>
    </source>
</evidence>
<dbReference type="AlphaFoldDB" id="A0A5B8UIA2"/>
<keyword evidence="6" id="KW-0812">Transmembrane</keyword>
<keyword evidence="3" id="KW-0813">Transport</keyword>
<dbReference type="KEGG" id="fgg:FSB75_09385"/>
<evidence type="ECO:0000256" key="1">
    <source>
        <dbReference type="ARBA" id="ARBA00004383"/>
    </source>
</evidence>
<evidence type="ECO:0000256" key="4">
    <source>
        <dbReference type="ARBA" id="ARBA00022475"/>
    </source>
</evidence>
<keyword evidence="5" id="KW-0997">Cell inner membrane</keyword>
<keyword evidence="7" id="KW-0653">Protein transport</keyword>
<dbReference type="GO" id="GO:0055085">
    <property type="term" value="P:transmembrane transport"/>
    <property type="evidence" value="ECO:0007669"/>
    <property type="project" value="InterPro"/>
</dbReference>
<evidence type="ECO:0000256" key="7">
    <source>
        <dbReference type="ARBA" id="ARBA00022927"/>
    </source>
</evidence>
<comment type="subcellular location">
    <subcellularLocation>
        <location evidence="1">Cell inner membrane</location>
        <topology evidence="1">Single-pass membrane protein</topology>
        <orientation evidence="1">Periplasmic side</orientation>
    </subcellularLocation>
</comment>
<keyword evidence="8" id="KW-1133">Transmembrane helix</keyword>
<evidence type="ECO:0000259" key="10">
    <source>
        <dbReference type="Pfam" id="PF03544"/>
    </source>
</evidence>
<dbReference type="Pfam" id="PF03544">
    <property type="entry name" value="TonB_C"/>
    <property type="match status" value="1"/>
</dbReference>